<comment type="similarity">
    <text evidence="1">Belongs to the bacterial ribosomal protein bL9 family.</text>
</comment>
<dbReference type="GO" id="GO:1990904">
    <property type="term" value="C:ribonucleoprotein complex"/>
    <property type="evidence" value="ECO:0007669"/>
    <property type="project" value="UniProtKB-KW"/>
</dbReference>
<keyword evidence="4" id="KW-0689">Ribosomal protein</keyword>
<protein>
    <submittedName>
        <fullName evidence="10">Coiled-coil domain-containing protein 150</fullName>
    </submittedName>
</protein>
<feature type="domain" description="Large ribosomal subunit protein bL9 C-terminal" evidence="9">
    <location>
        <begin position="96"/>
        <end position="166"/>
    </location>
</feature>
<dbReference type="InterPro" id="IPR036935">
    <property type="entry name" value="Ribosomal_bL9_N_sf"/>
</dbReference>
<organism evidence="10 11">
    <name type="scientific">Stylophora pistillata</name>
    <name type="common">Smooth cauliflower coral</name>
    <dbReference type="NCBI Taxonomy" id="50429"/>
    <lineage>
        <taxon>Eukaryota</taxon>
        <taxon>Metazoa</taxon>
        <taxon>Cnidaria</taxon>
        <taxon>Anthozoa</taxon>
        <taxon>Hexacorallia</taxon>
        <taxon>Scleractinia</taxon>
        <taxon>Astrocoeniina</taxon>
        <taxon>Pocilloporidae</taxon>
        <taxon>Stylophora</taxon>
    </lineage>
</organism>
<feature type="region of interest" description="Disordered" evidence="7">
    <location>
        <begin position="659"/>
        <end position="680"/>
    </location>
</feature>
<reference evidence="11" key="1">
    <citation type="journal article" date="2017" name="bioRxiv">
        <title>Comparative analysis of the genomes of Stylophora pistillata and Acropora digitifera provides evidence for extensive differences between species of corals.</title>
        <authorList>
            <person name="Voolstra C.R."/>
            <person name="Li Y."/>
            <person name="Liew Y.J."/>
            <person name="Baumgarten S."/>
            <person name="Zoccola D."/>
            <person name="Flot J.-F."/>
            <person name="Tambutte S."/>
            <person name="Allemand D."/>
            <person name="Aranda M."/>
        </authorList>
    </citation>
    <scope>NUCLEOTIDE SEQUENCE [LARGE SCALE GENOMIC DNA]</scope>
</reference>
<feature type="compositionally biased region" description="Basic and acidic residues" evidence="7">
    <location>
        <begin position="237"/>
        <end position="254"/>
    </location>
</feature>
<keyword evidence="5" id="KW-0687">Ribonucleoprotein</keyword>
<dbReference type="OrthoDB" id="5975594at2759"/>
<dbReference type="Gene3D" id="3.40.5.10">
    <property type="entry name" value="Ribosomal protein L9, N-terminal domain"/>
    <property type="match status" value="1"/>
</dbReference>
<dbReference type="Pfam" id="PF01281">
    <property type="entry name" value="Ribosomal_L9_N"/>
    <property type="match status" value="1"/>
</dbReference>
<comment type="caution">
    <text evidence="10">The sequence shown here is derived from an EMBL/GenBank/DDBJ whole genome shotgun (WGS) entry which is preliminary data.</text>
</comment>
<proteinExistence type="inferred from homology"/>
<evidence type="ECO:0000256" key="5">
    <source>
        <dbReference type="ARBA" id="ARBA00023274"/>
    </source>
</evidence>
<feature type="coiled-coil region" evidence="6">
    <location>
        <begin position="1102"/>
        <end position="1129"/>
    </location>
</feature>
<evidence type="ECO:0000256" key="4">
    <source>
        <dbReference type="ARBA" id="ARBA00022980"/>
    </source>
</evidence>
<evidence type="ECO:0000256" key="3">
    <source>
        <dbReference type="ARBA" id="ARBA00022884"/>
    </source>
</evidence>
<feature type="region of interest" description="Disordered" evidence="7">
    <location>
        <begin position="700"/>
        <end position="728"/>
    </location>
</feature>
<feature type="coiled-coil region" evidence="6">
    <location>
        <begin position="317"/>
        <end position="344"/>
    </location>
</feature>
<evidence type="ECO:0000256" key="6">
    <source>
        <dbReference type="SAM" id="Coils"/>
    </source>
</evidence>
<dbReference type="GO" id="GO:0005840">
    <property type="term" value="C:ribosome"/>
    <property type="evidence" value="ECO:0007669"/>
    <property type="project" value="UniProtKB-KW"/>
</dbReference>
<evidence type="ECO:0000256" key="7">
    <source>
        <dbReference type="SAM" id="MobiDB-lite"/>
    </source>
</evidence>
<dbReference type="InterPro" id="IPR009027">
    <property type="entry name" value="Ribosomal_bL9/RNase_H1_N"/>
</dbReference>
<dbReference type="InterPro" id="IPR036791">
    <property type="entry name" value="Ribosomal_bL9_C_sf"/>
</dbReference>
<dbReference type="InterPro" id="IPR020070">
    <property type="entry name" value="Ribosomal_bL9_N"/>
</dbReference>
<dbReference type="SUPFAM" id="SSF55653">
    <property type="entry name" value="Ribosomal protein L9 C-domain"/>
    <property type="match status" value="1"/>
</dbReference>
<keyword evidence="3" id="KW-0694">RNA-binding</keyword>
<feature type="compositionally biased region" description="Basic and acidic residues" evidence="7">
    <location>
        <begin position="700"/>
        <end position="724"/>
    </location>
</feature>
<feature type="region of interest" description="Disordered" evidence="7">
    <location>
        <begin position="237"/>
        <end position="256"/>
    </location>
</feature>
<feature type="compositionally biased region" description="Polar residues" evidence="7">
    <location>
        <begin position="659"/>
        <end position="671"/>
    </location>
</feature>
<keyword evidence="6" id="KW-0175">Coiled coil</keyword>
<dbReference type="PANTHER" id="PTHR35352:SF1">
    <property type="entry name" value="COILED-COIL DOMAIN-CONTAINING PROTEIN 150"/>
    <property type="match status" value="1"/>
</dbReference>
<dbReference type="Proteomes" id="UP000225706">
    <property type="component" value="Unassembled WGS sequence"/>
</dbReference>
<dbReference type="Gene3D" id="1.10.287.1490">
    <property type="match status" value="2"/>
</dbReference>
<dbReference type="EMBL" id="LSMT01000337">
    <property type="protein sequence ID" value="PFX19948.1"/>
    <property type="molecule type" value="Genomic_DNA"/>
</dbReference>
<dbReference type="InterPro" id="IPR038807">
    <property type="entry name" value="CCDC150"/>
</dbReference>
<dbReference type="GO" id="GO:0019843">
    <property type="term" value="F:rRNA binding"/>
    <property type="evidence" value="ECO:0007669"/>
    <property type="project" value="UniProtKB-KW"/>
</dbReference>
<dbReference type="InterPro" id="IPR020069">
    <property type="entry name" value="Ribosomal_bL9_C"/>
</dbReference>
<evidence type="ECO:0000313" key="11">
    <source>
        <dbReference type="Proteomes" id="UP000225706"/>
    </source>
</evidence>
<dbReference type="STRING" id="50429.A0A2B4RUG0"/>
<evidence type="ECO:0000259" key="9">
    <source>
        <dbReference type="Pfam" id="PF03948"/>
    </source>
</evidence>
<feature type="coiled-coil region" evidence="6">
    <location>
        <begin position="373"/>
        <end position="601"/>
    </location>
</feature>
<feature type="region of interest" description="Disordered" evidence="7">
    <location>
        <begin position="929"/>
        <end position="966"/>
    </location>
</feature>
<name>A0A2B4RUG0_STYPI</name>
<keyword evidence="2" id="KW-0699">rRNA-binding</keyword>
<dbReference type="Pfam" id="PF03948">
    <property type="entry name" value="Ribosomal_L9_C"/>
    <property type="match status" value="1"/>
</dbReference>
<dbReference type="SUPFAM" id="SSF55658">
    <property type="entry name" value="L9 N-domain-like"/>
    <property type="match status" value="1"/>
</dbReference>
<keyword evidence="11" id="KW-1185">Reference proteome</keyword>
<dbReference type="PANTHER" id="PTHR35352">
    <property type="entry name" value="COILED-COIL DOMAIN-CONTAINING PROTEIN 150"/>
    <property type="match status" value="1"/>
</dbReference>
<evidence type="ECO:0000313" key="10">
    <source>
        <dbReference type="EMBL" id="PFX19948.1"/>
    </source>
</evidence>
<dbReference type="Gene3D" id="3.10.430.100">
    <property type="entry name" value="Ribosomal protein L9, C-terminal domain"/>
    <property type="match status" value="1"/>
</dbReference>
<evidence type="ECO:0000259" key="8">
    <source>
        <dbReference type="Pfam" id="PF01281"/>
    </source>
</evidence>
<dbReference type="AlphaFoldDB" id="A0A2B4RUG0"/>
<feature type="compositionally biased region" description="Basic and acidic residues" evidence="7">
    <location>
        <begin position="953"/>
        <end position="966"/>
    </location>
</feature>
<sequence>MRKEGWVFDDKGQPEKRLPDIKIPSRLNVILLDAHEKLGEAGKMISVKAGYARTVLVPEGFAIYATEENKKRFLSIDAVDDSPETPVCPRFLKFLQNIQLKIQRKEGSGFFEVNEHHIALEYESQFELFVPVHCVKLEEPITTFGDFEVNIEVRDNVLVPMKISVERWSPDLPDWVESALKTEIEKISRKVISPTMRSGSNSSPQHTFEVMQRRLQMAEEETKKLVDQLADYGFSRDRADNAENGKSGRIDPVHPFKASGSISPEIEILQRNYEQMVSRVCRAESTIQSLKLAMCSLEAEKNLAMIDKEPDMAPLPKDTYENEIKKLRKDLHRYKKELETCEAGKKESQTMVKRLASELDTSTQINEQNRLKVEEFQLNKQKSTKKINELTEELKREKDLRSSLEESHLSLLQRVSDMEKIVESGRGDVQTLAQDCQTLRREAVSAREELEKVQRTKGQLEALVTQLQEGTVNSDSQLATLTAERKTLNADVTKFRTENKELRQQFEVLRKSYEDLKDREVFTLQTKIEELTREREHLTKENDVVRNEVNQAVSDFSNERDKVVGKLKDAEGEIQGLEESKKLLEEENQKLLERICALEEKQVSQGQIEEAMKGMMESKNRLAFEKGSLQSRVEHLQQELKSFGAIKAEAEQLRKINSNLQTQQSKGQSASSRKDSDLRSVIQSREDALREVEKLVQHAESLERKHSDKVDSLQRSLSDARENSGRLSSTIESLMKSHAELQEAMERLQTEMGQKDSELNILRRDKISSQELIKQLQYENDALQSKMISIEQTELQELRPLREALSDAQVDREGMSVQLERLLSANKELQDNIEVLQTELGRKQVEFEKLLEARDHQIRVSCEEKATEVEQRVEEVLRRGQKDLQETRAKHKKEISKLKKDLEDANSYKNKFKESNKKLEDKVKELEEQLSKNKSKLKSQKVQLEQLRKSHKAKDMEEETAKSKTEHFKKELNNLERVKNEYMRKNSEQAKTIGEFVSKFADLQTELETLIQAQRDKEEELEQEKSRRKELEQRYKKLQAREKDLETSRKETEKKLAEANFETKQVSENLREAQEWFKEKFGSLQAELTRSRKVQEALEKRNKENFKKRDEEKRKVDEATEKAKELMRASRMTISKLASDVAENHWETKGMKHALQAERDYNLMTTEKLERLKVVCNQSAETQVTTVKGTNAGGRTKGTNEMCVVYVHQHGGDDVTCKPPIGISKRTLKKV</sequence>
<gene>
    <name evidence="10" type="primary">Ccdc150</name>
    <name evidence="10" type="ORF">AWC38_SpisGene15633</name>
</gene>
<evidence type="ECO:0000256" key="2">
    <source>
        <dbReference type="ARBA" id="ARBA00022730"/>
    </source>
</evidence>
<evidence type="ECO:0000256" key="1">
    <source>
        <dbReference type="ARBA" id="ARBA00010605"/>
    </source>
</evidence>
<accession>A0A2B4RUG0</accession>
<feature type="domain" description="Ribosomal protein L9" evidence="8">
    <location>
        <begin position="28"/>
        <end position="73"/>
    </location>
</feature>